<reference evidence="2 3" key="1">
    <citation type="submission" date="2020-06" db="EMBL/GenBank/DDBJ databases">
        <title>Actinomadura xiongansis sp. nov., isolated from soil of Baiyangdian.</title>
        <authorList>
            <person name="Zhang X."/>
        </authorList>
    </citation>
    <scope>NUCLEOTIDE SEQUENCE [LARGE SCALE GENOMIC DNA]</scope>
    <source>
        <strain evidence="2 3">HBUM206468</strain>
    </source>
</reference>
<organism evidence="2 3">
    <name type="scientific">Actinomadura alba</name>
    <dbReference type="NCBI Taxonomy" id="406431"/>
    <lineage>
        <taxon>Bacteria</taxon>
        <taxon>Bacillati</taxon>
        <taxon>Actinomycetota</taxon>
        <taxon>Actinomycetes</taxon>
        <taxon>Streptosporangiales</taxon>
        <taxon>Thermomonosporaceae</taxon>
        <taxon>Actinomadura</taxon>
    </lineage>
</organism>
<keyword evidence="3" id="KW-1185">Reference proteome</keyword>
<protein>
    <recommendedName>
        <fullName evidence="4">Guanylate cyclase domain-containing protein</fullName>
    </recommendedName>
</protein>
<gene>
    <name evidence="2" type="ORF">HKK74_06495</name>
</gene>
<evidence type="ECO:0000256" key="1">
    <source>
        <dbReference type="SAM" id="MobiDB-lite"/>
    </source>
</evidence>
<evidence type="ECO:0000313" key="2">
    <source>
        <dbReference type="EMBL" id="MBC6465140.1"/>
    </source>
</evidence>
<dbReference type="EMBL" id="JABVEC010000003">
    <property type="protein sequence ID" value="MBC6465140.1"/>
    <property type="molecule type" value="Genomic_DNA"/>
</dbReference>
<feature type="region of interest" description="Disordered" evidence="1">
    <location>
        <begin position="28"/>
        <end position="58"/>
    </location>
</feature>
<sequence length="244" mass="25645">MPKRPLDRFTIDIGGDVTGQVIAGHGNTAHLGRAEPTGPGAASGAAGTGGEDRPPGKGVGRVIVVADVQGSGRPATSRQRLRMRQDLSRVFRAGADALGRPLDDLDPADRGDGLRLVVSPETVSPADLLDVFIVTIAAALREHAEASSAAARLRLRIAVHFGFVDGTADGWSGEPLVHTARLVDAEEVKRTLADSEDACLALVVSDDFHRAIVGNGYAHAGPTEYDRVDVAEKETSSHAWVRLI</sequence>
<proteinExistence type="predicted"/>
<evidence type="ECO:0008006" key="4">
    <source>
        <dbReference type="Google" id="ProtNLM"/>
    </source>
</evidence>
<evidence type="ECO:0000313" key="3">
    <source>
        <dbReference type="Proteomes" id="UP000805614"/>
    </source>
</evidence>
<feature type="compositionally biased region" description="Low complexity" evidence="1">
    <location>
        <begin position="34"/>
        <end position="45"/>
    </location>
</feature>
<dbReference type="RefSeq" id="WP_187242149.1">
    <property type="nucleotide sequence ID" value="NZ_BAAAOK010000017.1"/>
</dbReference>
<name>A0ABR7LJW1_9ACTN</name>
<accession>A0ABR7LJW1</accession>
<comment type="caution">
    <text evidence="2">The sequence shown here is derived from an EMBL/GenBank/DDBJ whole genome shotgun (WGS) entry which is preliminary data.</text>
</comment>
<dbReference type="Proteomes" id="UP000805614">
    <property type="component" value="Unassembled WGS sequence"/>
</dbReference>